<reference evidence="1" key="1">
    <citation type="submission" date="2022-03" db="EMBL/GenBank/DDBJ databases">
        <title>Draft genome sequence of Aduncisulcus paluster, a free-living microaerophilic Fornicata.</title>
        <authorList>
            <person name="Yuyama I."/>
            <person name="Kume K."/>
            <person name="Tamura T."/>
            <person name="Inagaki Y."/>
            <person name="Hashimoto T."/>
        </authorList>
    </citation>
    <scope>NUCLEOTIDE SEQUENCE</scope>
    <source>
        <strain evidence="1">NY0171</strain>
    </source>
</reference>
<protein>
    <submittedName>
        <fullName evidence="1">Uncharacterized protein</fullName>
    </submittedName>
</protein>
<dbReference type="EMBL" id="BQXS01009171">
    <property type="protein sequence ID" value="GKT30922.1"/>
    <property type="molecule type" value="Genomic_DNA"/>
</dbReference>
<evidence type="ECO:0000313" key="1">
    <source>
        <dbReference type="EMBL" id="GKT30922.1"/>
    </source>
</evidence>
<organism evidence="1 2">
    <name type="scientific">Aduncisulcus paluster</name>
    <dbReference type="NCBI Taxonomy" id="2918883"/>
    <lineage>
        <taxon>Eukaryota</taxon>
        <taxon>Metamonada</taxon>
        <taxon>Carpediemonas-like organisms</taxon>
        <taxon>Aduncisulcus</taxon>
    </lineage>
</organism>
<keyword evidence="2" id="KW-1185">Reference proteome</keyword>
<accession>A0ABQ5KEE6</accession>
<evidence type="ECO:0000313" key="2">
    <source>
        <dbReference type="Proteomes" id="UP001057375"/>
    </source>
</evidence>
<sequence length="106" mass="10785">MDTGSNTNTSDISVTGDIVFSCGSAIIYADLFHCRSLYMTTTTNLDAVSLSSSNSTILDLGGSVNVTGNISGYLVQITHSSGTVNITSITSDSSLSISSTSGSLSS</sequence>
<feature type="non-terminal residue" evidence="1">
    <location>
        <position position="106"/>
    </location>
</feature>
<gene>
    <name evidence="1" type="ORF">ADUPG1_005686</name>
</gene>
<comment type="caution">
    <text evidence="1">The sequence shown here is derived from an EMBL/GenBank/DDBJ whole genome shotgun (WGS) entry which is preliminary data.</text>
</comment>
<name>A0ABQ5KEE6_9EUKA</name>
<dbReference type="Proteomes" id="UP001057375">
    <property type="component" value="Unassembled WGS sequence"/>
</dbReference>
<proteinExistence type="predicted"/>